<dbReference type="AlphaFoldDB" id="A0ABD1KCH5"/>
<sequence>MSSFRWLWVWLLLHLALVLCLMLFNPTPNPHLAKHNGAPGLPPPHSSATIISRRTPPPCSCNVRLLKDFFKNDNGTVKRRQEEYRKHKARASSTLDLLLVAPANSPLQYPIQGFTVVPLKGTPIPGLGVYAPERQIYKVSLVVSRGVLSVKPIGMDGLVEGDGSAYLNITALGADKLNTILGRVHYTSTVYRLRTGDLVHFIFEKHNATFPVVIEQASVPIIFDPGEDINSQVTITTKTFLRYFELNTMIYSIRQYYKTMKIIIADDSFNPIKVNGSDIEQYFMPPAQGWFAGRTLAVSQVTTKYLLWVDDDFYFTEYTKIEKLVEVMESMPELDMVSSMVGRSGFSYRMTYEEGEEDEGGCLMRFRGPHEETVPGFPQCYLSNVVINFFLARTDSLRKVLFDPRLKRAAHSQFFVDAFGKLLIAHCNHVVVDHQTKRPGNDKYLSFRKKNENDENRRLYFFKNHFSCINLRAD</sequence>
<proteinExistence type="predicted"/>
<name>A0ABD1KCH5_9TELE</name>
<dbReference type="EMBL" id="JBHFQA010000006">
    <property type="protein sequence ID" value="KAL2096896.1"/>
    <property type="molecule type" value="Genomic_DNA"/>
</dbReference>
<dbReference type="InterPro" id="IPR029044">
    <property type="entry name" value="Nucleotide-diphossugar_trans"/>
</dbReference>
<dbReference type="Proteomes" id="UP001591681">
    <property type="component" value="Unassembled WGS sequence"/>
</dbReference>
<feature type="signal peptide" evidence="1">
    <location>
        <begin position="1"/>
        <end position="20"/>
    </location>
</feature>
<keyword evidence="4" id="KW-1185">Reference proteome</keyword>
<feature type="domain" description="Glycosyltransferase 2-like" evidence="2">
    <location>
        <begin position="252"/>
        <end position="350"/>
    </location>
</feature>
<evidence type="ECO:0000313" key="3">
    <source>
        <dbReference type="EMBL" id="KAL2096896.1"/>
    </source>
</evidence>
<dbReference type="Pfam" id="PF00535">
    <property type="entry name" value="Glycos_transf_2"/>
    <property type="match status" value="1"/>
</dbReference>
<reference evidence="3 4" key="1">
    <citation type="submission" date="2024-09" db="EMBL/GenBank/DDBJ databases">
        <title>A chromosome-level genome assembly of Gray's grenadier anchovy, Coilia grayii.</title>
        <authorList>
            <person name="Fu Z."/>
        </authorList>
    </citation>
    <scope>NUCLEOTIDE SEQUENCE [LARGE SCALE GENOMIC DNA]</scope>
    <source>
        <strain evidence="3">G4</strain>
        <tissue evidence="3">Muscle</tissue>
    </source>
</reference>
<evidence type="ECO:0000313" key="4">
    <source>
        <dbReference type="Proteomes" id="UP001591681"/>
    </source>
</evidence>
<comment type="caution">
    <text evidence="3">The sequence shown here is derived from an EMBL/GenBank/DDBJ whole genome shotgun (WGS) entry which is preliminary data.</text>
</comment>
<organism evidence="3 4">
    <name type="scientific">Coilia grayii</name>
    <name type="common">Gray's grenadier anchovy</name>
    <dbReference type="NCBI Taxonomy" id="363190"/>
    <lineage>
        <taxon>Eukaryota</taxon>
        <taxon>Metazoa</taxon>
        <taxon>Chordata</taxon>
        <taxon>Craniata</taxon>
        <taxon>Vertebrata</taxon>
        <taxon>Euteleostomi</taxon>
        <taxon>Actinopterygii</taxon>
        <taxon>Neopterygii</taxon>
        <taxon>Teleostei</taxon>
        <taxon>Clupei</taxon>
        <taxon>Clupeiformes</taxon>
        <taxon>Clupeoidei</taxon>
        <taxon>Engraulidae</taxon>
        <taxon>Coilinae</taxon>
        <taxon>Coilia</taxon>
    </lineage>
</organism>
<dbReference type="CDD" id="cd00761">
    <property type="entry name" value="Glyco_tranf_GTA_type"/>
    <property type="match status" value="1"/>
</dbReference>
<dbReference type="InterPro" id="IPR001173">
    <property type="entry name" value="Glyco_trans_2-like"/>
</dbReference>
<evidence type="ECO:0000259" key="2">
    <source>
        <dbReference type="Pfam" id="PF00535"/>
    </source>
</evidence>
<evidence type="ECO:0000256" key="1">
    <source>
        <dbReference type="SAM" id="SignalP"/>
    </source>
</evidence>
<accession>A0ABD1KCH5</accession>
<gene>
    <name evidence="3" type="ORF">ACEWY4_006103</name>
</gene>
<dbReference type="SUPFAM" id="SSF53448">
    <property type="entry name" value="Nucleotide-diphospho-sugar transferases"/>
    <property type="match status" value="1"/>
</dbReference>
<dbReference type="Gene3D" id="3.90.550.10">
    <property type="entry name" value="Spore Coat Polysaccharide Biosynthesis Protein SpsA, Chain A"/>
    <property type="match status" value="1"/>
</dbReference>
<feature type="chain" id="PRO_5044823791" description="Glycosyltransferase 2-like domain-containing protein" evidence="1">
    <location>
        <begin position="21"/>
        <end position="474"/>
    </location>
</feature>
<keyword evidence="1" id="KW-0732">Signal</keyword>
<dbReference type="PANTHER" id="PTHR15046">
    <property type="entry name" value="GLYCO_TRANS_2-LIKE DOMAIN-CONTAINING PROTEIN"/>
    <property type="match status" value="1"/>
</dbReference>
<protein>
    <recommendedName>
        <fullName evidence="2">Glycosyltransferase 2-like domain-containing protein</fullName>
    </recommendedName>
</protein>
<dbReference type="PANTHER" id="PTHR15046:SF2">
    <property type="entry name" value="BETA-1,4 N-ACETYLGALACTOSAMINYLTRANSFERASE 2"/>
    <property type="match status" value="1"/>
</dbReference>